<comment type="caution">
    <text evidence="13">The sequence shown here is derived from an EMBL/GenBank/DDBJ whole genome shotgun (WGS) entry which is preliminary data.</text>
</comment>
<dbReference type="PANTHER" id="PTHR30081:SF1">
    <property type="entry name" value="PROTEIN TRANSLOCASE SUBUNIT SECD"/>
    <property type="match status" value="1"/>
</dbReference>
<dbReference type="HAMAP" id="MF_01463_B">
    <property type="entry name" value="SecD_B"/>
    <property type="match status" value="1"/>
</dbReference>
<feature type="transmembrane region" description="Helical" evidence="9">
    <location>
        <begin position="557"/>
        <end position="581"/>
    </location>
</feature>
<dbReference type="FunFam" id="1.20.1640.10:FF:000004">
    <property type="entry name" value="Protein translocase subunit SecD"/>
    <property type="match status" value="1"/>
</dbReference>
<dbReference type="GO" id="GO:0006605">
    <property type="term" value="P:protein targeting"/>
    <property type="evidence" value="ECO:0007669"/>
    <property type="project" value="UniProtKB-UniRule"/>
</dbReference>
<feature type="transmembrane region" description="Helical" evidence="9">
    <location>
        <begin position="928"/>
        <end position="945"/>
    </location>
</feature>
<evidence type="ECO:0000256" key="10">
    <source>
        <dbReference type="HAMAP-Rule" id="MF_01464"/>
    </source>
</evidence>
<protein>
    <recommendedName>
        <fullName evidence="9 10">Multifunctional fusion protein</fullName>
    </recommendedName>
    <domain>
        <recommendedName>
            <fullName evidence="9">Protein translocase subunit SecD</fullName>
        </recommendedName>
    </domain>
    <domain>
        <recommendedName>
            <fullName evidence="10">Protein-export membrane protein SecF</fullName>
        </recommendedName>
    </domain>
</protein>
<feature type="transmembrane region" description="Helical" evidence="9">
    <location>
        <begin position="529"/>
        <end position="551"/>
    </location>
</feature>
<dbReference type="NCBIfam" id="TIGR00916">
    <property type="entry name" value="2A0604s01"/>
    <property type="match status" value="1"/>
</dbReference>
<evidence type="ECO:0000256" key="7">
    <source>
        <dbReference type="ARBA" id="ARBA00023010"/>
    </source>
</evidence>
<dbReference type="NCBIfam" id="TIGR00966">
    <property type="entry name" value="transloc_SecF"/>
    <property type="match status" value="1"/>
</dbReference>
<gene>
    <name evidence="9 13" type="primary">secD</name>
    <name evidence="10" type="synonym">secF</name>
    <name evidence="13" type="ORF">H0921_13115</name>
</gene>
<comment type="similarity">
    <text evidence="10">Belongs to the SecD/SecF family. SecF subfamily.</text>
</comment>
<feature type="domain" description="Protein export membrane protein SecD/SecF C-terminal" evidence="11">
    <location>
        <begin position="417"/>
        <end position="580"/>
    </location>
</feature>
<organism evidence="13 14">
    <name type="scientific">Thermogemmata fonticola</name>
    <dbReference type="NCBI Taxonomy" id="2755323"/>
    <lineage>
        <taxon>Bacteria</taxon>
        <taxon>Pseudomonadati</taxon>
        <taxon>Planctomycetota</taxon>
        <taxon>Planctomycetia</taxon>
        <taxon>Gemmatales</taxon>
        <taxon>Gemmataceae</taxon>
        <taxon>Thermogemmata</taxon>
    </lineage>
</organism>
<reference evidence="13 14" key="1">
    <citation type="submission" date="2020-07" db="EMBL/GenBank/DDBJ databases">
        <title>Thermogemmata thermophila gen. nov., sp. nov., a novel moderate thermophilic planctomycete from a Kamchatka hot spring.</title>
        <authorList>
            <person name="Elcheninov A.G."/>
            <person name="Podosokorskaya O.A."/>
            <person name="Kovaleva O.L."/>
            <person name="Novikov A."/>
            <person name="Bonch-Osmolovskaya E.A."/>
            <person name="Toshchakov S.V."/>
            <person name="Kublanov I.V."/>
        </authorList>
    </citation>
    <scope>NUCLEOTIDE SEQUENCE [LARGE SCALE GENOMIC DNA]</scope>
    <source>
        <strain evidence="13 14">2918</strain>
    </source>
</reference>
<accession>A0A7V8VFQ0</accession>
<dbReference type="InterPro" id="IPR022645">
    <property type="entry name" value="SecD/SecF_bac"/>
</dbReference>
<comment type="subunit">
    <text evidence="10">Forms a complex with SecD. Part of the essential Sec protein translocation apparatus which comprises SecA, SecYEG and auxiliary proteins SecDF. Other proteins may also be involved.</text>
</comment>
<evidence type="ECO:0000256" key="2">
    <source>
        <dbReference type="ARBA" id="ARBA00022448"/>
    </source>
</evidence>
<dbReference type="InterPro" id="IPR005665">
    <property type="entry name" value="SecF_bac"/>
</dbReference>
<dbReference type="GO" id="GO:0005886">
    <property type="term" value="C:plasma membrane"/>
    <property type="evidence" value="ECO:0007669"/>
    <property type="project" value="UniProtKB-SubCell"/>
</dbReference>
<dbReference type="GO" id="GO:0043952">
    <property type="term" value="P:protein transport by the Sec complex"/>
    <property type="evidence" value="ECO:0007669"/>
    <property type="project" value="UniProtKB-UniRule"/>
</dbReference>
<dbReference type="Pfam" id="PF02355">
    <property type="entry name" value="SecD_SecF_C"/>
    <property type="match status" value="2"/>
</dbReference>
<feature type="transmembrane region" description="Helical" evidence="9">
    <location>
        <begin position="611"/>
        <end position="630"/>
    </location>
</feature>
<dbReference type="Gene3D" id="3.30.1360.200">
    <property type="match status" value="1"/>
</dbReference>
<dbReference type="RefSeq" id="WP_194538853.1">
    <property type="nucleotide sequence ID" value="NZ_JACEFB010000010.1"/>
</dbReference>
<keyword evidence="14" id="KW-1185">Reference proteome</keyword>
<dbReference type="PANTHER" id="PTHR30081">
    <property type="entry name" value="PROTEIN-EXPORT MEMBRANE PROTEIN SEC"/>
    <property type="match status" value="1"/>
</dbReference>
<dbReference type="Gene3D" id="3.30.70.3220">
    <property type="match status" value="1"/>
</dbReference>
<keyword evidence="8 9" id="KW-0472">Membrane</keyword>
<comment type="subunit">
    <text evidence="9">Forms a complex with SecF. Part of the essential Sec protein translocation apparatus which comprises SecA, SecYEG and auxiliary proteins SecDF. Other proteins may also be involved.</text>
</comment>
<keyword evidence="6 9" id="KW-1133">Transmembrane helix</keyword>
<evidence type="ECO:0000256" key="8">
    <source>
        <dbReference type="ARBA" id="ARBA00023136"/>
    </source>
</evidence>
<feature type="transmembrane region" description="Helical" evidence="9">
    <location>
        <begin position="1041"/>
        <end position="1063"/>
    </location>
</feature>
<evidence type="ECO:0000256" key="3">
    <source>
        <dbReference type="ARBA" id="ARBA00022475"/>
    </source>
</evidence>
<comment type="similarity">
    <text evidence="9">Belongs to the SecD/SecF family. SecD subfamily.</text>
</comment>
<feature type="domain" description="Protein export membrane protein SecD/SecF C-terminal" evidence="11">
    <location>
        <begin position="904"/>
        <end position="1097"/>
    </location>
</feature>
<dbReference type="InterPro" id="IPR022813">
    <property type="entry name" value="SecD/SecF_arch_bac"/>
</dbReference>
<keyword evidence="2 9" id="KW-0813">Transport</keyword>
<dbReference type="InterPro" id="IPR005791">
    <property type="entry name" value="SecD"/>
</dbReference>
<proteinExistence type="inferred from homology"/>
<feature type="transmembrane region" description="Helical" evidence="9">
    <location>
        <begin position="434"/>
        <end position="453"/>
    </location>
</feature>
<dbReference type="Gene3D" id="1.20.1640.10">
    <property type="entry name" value="Multidrug efflux transporter AcrB transmembrane domain"/>
    <property type="match status" value="2"/>
</dbReference>
<keyword evidence="3 9" id="KW-1003">Cell membrane</keyword>
<comment type="subcellular location">
    <subcellularLocation>
        <location evidence="1 9">Cell membrane</location>
        <topology evidence="1 9">Multi-pass membrane protein</topology>
    </subcellularLocation>
</comment>
<evidence type="ECO:0000256" key="1">
    <source>
        <dbReference type="ARBA" id="ARBA00004651"/>
    </source>
</evidence>
<dbReference type="AlphaFoldDB" id="A0A7V8VFQ0"/>
<evidence type="ECO:0000256" key="9">
    <source>
        <dbReference type="HAMAP-Rule" id="MF_01463"/>
    </source>
</evidence>
<dbReference type="InterPro" id="IPR055344">
    <property type="entry name" value="SecD_SecF_C_bact"/>
</dbReference>
<dbReference type="GO" id="GO:0065002">
    <property type="term" value="P:intracellular protein transmembrane transport"/>
    <property type="evidence" value="ECO:0007669"/>
    <property type="project" value="UniProtKB-UniRule"/>
</dbReference>
<keyword evidence="4 9" id="KW-0812">Transmembrane</keyword>
<dbReference type="HAMAP" id="MF_01464_B">
    <property type="entry name" value="SecF_B"/>
    <property type="match status" value="1"/>
</dbReference>
<comment type="function">
    <text evidence="9">Part of the Sec protein translocase complex. Interacts with the SecYEG preprotein conducting channel. SecDF uses the proton motive force (PMF) to complete protein translocation after the ATP-dependent function of SecA.</text>
</comment>
<keyword evidence="7 9" id="KW-0811">Translocation</keyword>
<comment type="caution">
    <text evidence="9">Lacks conserved residue(s) required for the propagation of feature annotation.</text>
</comment>
<feature type="transmembrane region" description="Helical" evidence="9">
    <location>
        <begin position="998"/>
        <end position="1020"/>
    </location>
</feature>
<dbReference type="EMBL" id="JACEFB010000010">
    <property type="protein sequence ID" value="MBA2227096.1"/>
    <property type="molecule type" value="Genomic_DNA"/>
</dbReference>
<evidence type="ECO:0000313" key="14">
    <source>
        <dbReference type="Proteomes" id="UP000542342"/>
    </source>
</evidence>
<feature type="transmembrane region" description="Helical" evidence="9">
    <location>
        <begin position="460"/>
        <end position="482"/>
    </location>
</feature>
<dbReference type="InterPro" id="IPR048634">
    <property type="entry name" value="SecD_SecF_C"/>
</dbReference>
<evidence type="ECO:0000256" key="4">
    <source>
        <dbReference type="ARBA" id="ARBA00022692"/>
    </source>
</evidence>
<dbReference type="InterPro" id="IPR054384">
    <property type="entry name" value="SecDF_P1_head"/>
</dbReference>
<dbReference type="SUPFAM" id="SSF82866">
    <property type="entry name" value="Multidrug efflux transporter AcrB transmembrane domain"/>
    <property type="match status" value="2"/>
</dbReference>
<evidence type="ECO:0000256" key="6">
    <source>
        <dbReference type="ARBA" id="ARBA00022989"/>
    </source>
</evidence>
<dbReference type="NCBIfam" id="TIGR01129">
    <property type="entry name" value="secD"/>
    <property type="match status" value="1"/>
</dbReference>
<dbReference type="Pfam" id="PF22599">
    <property type="entry name" value="SecDF_P1_head"/>
    <property type="match status" value="1"/>
</dbReference>
<sequence length="1123" mass="125020">MQRNFLRGFLICLVPCLLAAFYAFRFDKYKLGIDLAGGTILVYEINLERTKLRKEALGEQQSGTSGASEGLTQEEVNQLAAQIKRRIDPTDIKNVTVRPIGTTRIEIILPVGGGSARGRENLTAEEIEEIKRLISQMGVLEFRILANGHDDAEGIAAARDTLERKDAAELEARARKGLPPEGPEGEFEVVIGETRASVRYQWAELAPEERETLGLSNRFEGSGGLWAEAARARQERKVLFVGRDRNPVFDISQAAMVLYSRECLDEDQLAREEAEKQRLIREGKSEAEAEKLVDRKKYEYFLLTRVSPEDALRVGGDITLTANVGVDRAYNPAVDFIFNSAGARQFGRITRRNKPSSGIERHLAILLDGRIVSAPTLQQEITSHGQIHGRFDRKTVERLVHILRSGALSAELREKPVSENTIGPTLGADTIRRGTFSIAAAFVTILLFMLIYYRFAGLVACIALLANLLLTVGFMVAVNAAFTLPGLAGLVLTLGMAVDANILIYERIREERNKGASLALALRNGYSRVLPTILDTHLTSIFTAIVLYVFGNDQLKGFAIALTLGLVISLFTALYMTRLIFDYGMVRRWITQLRMLRLFDRPNFNPMKYRLYFFTVTTILTLLGLGLFLYRGEDGLNVDFRGGTVFAGRLKEGEERALTRTPDGKAGFRDLLGEENQQRWLNAIDARWINQTEGGTAAANVFIYQITYQNPDGSTSQALVTLSQKPGRAGEIDIEEMKQNVLARARTLPDVSVEQMYLSGESYPDGKSRYFTIRTTEREDDLVRVSLQRLLRDDNGRSILDGATLDYTVEGGVVHLTFSRPTSRSYVEKLLEREFYVVLQHDPRGVFTLTGAGDAVEGRYTQMRLDVSRSPEFSQLAAAKPDPEQQKLQRETLDRVLRSAQQTFNNAPEPERLEVFDSQLAADTRQQALFAILASWVAMLLYLWFRFGNWTFGLAAVLCLIHDLCFTLGAIAVCHYLHVIPGMNMLGIQDFKIDLAAVAALLTLVGYSVNDTIVVFDRIREVRGKDPRLTPQMINDSVNQTLGRTVLASLTVFLVAFVLYAFGGEGVHLFSFIMLIGVIVGTYSSIFVASPLLLFFGEGQQERVEVTALEAAATVASEEVVEG</sequence>
<keyword evidence="5 9" id="KW-0653">Protein transport</keyword>
<feature type="transmembrane region" description="Helical" evidence="9">
    <location>
        <begin position="952"/>
        <end position="978"/>
    </location>
</feature>
<evidence type="ECO:0000259" key="12">
    <source>
        <dbReference type="Pfam" id="PF22599"/>
    </source>
</evidence>
<dbReference type="PRINTS" id="PR01755">
    <property type="entry name" value="SECFTRNLCASE"/>
</dbReference>
<feature type="transmembrane region" description="Helical" evidence="9">
    <location>
        <begin position="1069"/>
        <end position="1096"/>
    </location>
</feature>
<dbReference type="GO" id="GO:0015450">
    <property type="term" value="F:protein-transporting ATPase activity"/>
    <property type="evidence" value="ECO:0007669"/>
    <property type="project" value="InterPro"/>
</dbReference>
<dbReference type="Proteomes" id="UP000542342">
    <property type="component" value="Unassembled WGS sequence"/>
</dbReference>
<feature type="domain" description="SecDF P1 head subdomain" evidence="12">
    <location>
        <begin position="314"/>
        <end position="410"/>
    </location>
</feature>
<feature type="transmembrane region" description="Helical" evidence="9">
    <location>
        <begin position="488"/>
        <end position="508"/>
    </location>
</feature>
<evidence type="ECO:0000313" key="13">
    <source>
        <dbReference type="EMBL" id="MBA2227096.1"/>
    </source>
</evidence>
<evidence type="ECO:0000259" key="11">
    <source>
        <dbReference type="Pfam" id="PF02355"/>
    </source>
</evidence>
<name>A0A7V8VFQ0_9BACT</name>
<evidence type="ECO:0000256" key="5">
    <source>
        <dbReference type="ARBA" id="ARBA00022927"/>
    </source>
</evidence>